<proteinExistence type="predicted"/>
<organism evidence="1 2">
    <name type="scientific">Pararge aegeria aegeria</name>
    <dbReference type="NCBI Taxonomy" id="348720"/>
    <lineage>
        <taxon>Eukaryota</taxon>
        <taxon>Metazoa</taxon>
        <taxon>Ecdysozoa</taxon>
        <taxon>Arthropoda</taxon>
        <taxon>Hexapoda</taxon>
        <taxon>Insecta</taxon>
        <taxon>Pterygota</taxon>
        <taxon>Neoptera</taxon>
        <taxon>Endopterygota</taxon>
        <taxon>Lepidoptera</taxon>
        <taxon>Glossata</taxon>
        <taxon>Ditrysia</taxon>
        <taxon>Papilionoidea</taxon>
        <taxon>Nymphalidae</taxon>
        <taxon>Satyrinae</taxon>
        <taxon>Satyrini</taxon>
        <taxon>Parargina</taxon>
        <taxon>Pararge</taxon>
    </lineage>
</organism>
<dbReference type="Proteomes" id="UP000838756">
    <property type="component" value="Unassembled WGS sequence"/>
</dbReference>
<keyword evidence="2" id="KW-1185">Reference proteome</keyword>
<evidence type="ECO:0000313" key="2">
    <source>
        <dbReference type="Proteomes" id="UP000838756"/>
    </source>
</evidence>
<dbReference type="AlphaFoldDB" id="A0A8S4S4A3"/>
<comment type="caution">
    <text evidence="1">The sequence shown here is derived from an EMBL/GenBank/DDBJ whole genome shotgun (WGS) entry which is preliminary data.</text>
</comment>
<evidence type="ECO:0000313" key="1">
    <source>
        <dbReference type="EMBL" id="CAH2251656.1"/>
    </source>
</evidence>
<name>A0A8S4S4A3_9NEOP</name>
<gene>
    <name evidence="1" type="primary">jg2308</name>
    <name evidence="1" type="ORF">PAEG_LOCUS22252</name>
</gene>
<accession>A0A8S4S4A3</accession>
<reference evidence="1" key="1">
    <citation type="submission" date="2022-03" db="EMBL/GenBank/DDBJ databases">
        <authorList>
            <person name="Lindestad O."/>
        </authorList>
    </citation>
    <scope>NUCLEOTIDE SEQUENCE</scope>
</reference>
<protein>
    <submittedName>
        <fullName evidence="1">Jg2308 protein</fullName>
    </submittedName>
</protein>
<dbReference type="EMBL" id="CAKXAJ010026029">
    <property type="protein sequence ID" value="CAH2251656.1"/>
    <property type="molecule type" value="Genomic_DNA"/>
</dbReference>
<sequence>MYSTARLAEVIPRGATLAAIHTTDGPGTQGEEEECVFLKREDRPIDIVVCLNTIKINFSITFELFI</sequence>